<name>A0A4U5TUZ5_9FLAO</name>
<dbReference type="InterPro" id="IPR044925">
    <property type="entry name" value="His-Me_finger_sf"/>
</dbReference>
<dbReference type="OrthoDB" id="6631788at2"/>
<keyword evidence="2" id="KW-0255">Endonuclease</keyword>
<dbReference type="SUPFAM" id="SSF54060">
    <property type="entry name" value="His-Me finger endonucleases"/>
    <property type="match status" value="1"/>
</dbReference>
<keyword evidence="3" id="KW-1185">Reference proteome</keyword>
<dbReference type="GO" id="GO:0016788">
    <property type="term" value="F:hydrolase activity, acting on ester bonds"/>
    <property type="evidence" value="ECO:0007669"/>
    <property type="project" value="InterPro"/>
</dbReference>
<dbReference type="Proteomes" id="UP000306552">
    <property type="component" value="Unassembled WGS sequence"/>
</dbReference>
<feature type="domain" description="NUMOD4" evidence="1">
    <location>
        <begin position="8"/>
        <end position="57"/>
    </location>
</feature>
<keyword evidence="2" id="KW-0378">Hydrolase</keyword>
<accession>A0A4U5TUZ5</accession>
<reference evidence="2 3" key="1">
    <citation type="submission" date="2019-04" db="EMBL/GenBank/DDBJ databases">
        <title>Psychroflexus halotolerans sp. nov., isolated from a marine solar saltern.</title>
        <authorList>
            <person name="Feng X."/>
        </authorList>
    </citation>
    <scope>NUCLEOTIDE SEQUENCE [LARGE SCALE GENOMIC DNA]</scope>
    <source>
        <strain evidence="2 3">WDS2C27</strain>
    </source>
</reference>
<protein>
    <submittedName>
        <fullName evidence="2">HNH endonuclease</fullName>
    </submittedName>
</protein>
<dbReference type="InterPro" id="IPR010902">
    <property type="entry name" value="NUMOD4"/>
</dbReference>
<evidence type="ECO:0000313" key="3">
    <source>
        <dbReference type="Proteomes" id="UP000306552"/>
    </source>
</evidence>
<dbReference type="AlphaFoldDB" id="A0A4U5TUZ5"/>
<sequence>MIRSFWDEKWKPIIFDKGIADGEYFKISNYGRIINCKGEEEYLVKKSYINGYQNLRLKNRKTGKQTSRYVHKLVAQHFLEQGDGIYVIHLNYDKTDNHVRNLKWATKREKEIHQFSNPEYKNRPKSRKRHYSKLTETQVIRLKRKIHDPNRRTRIKMIAKEFGISDMQLYRIKNGENWGDVDY</sequence>
<dbReference type="EMBL" id="SWMU01000001">
    <property type="protein sequence ID" value="TKS57364.1"/>
    <property type="molecule type" value="Genomic_DNA"/>
</dbReference>
<dbReference type="Pfam" id="PF07463">
    <property type="entry name" value="NUMOD4"/>
    <property type="match status" value="1"/>
</dbReference>
<organism evidence="2 3">
    <name type="scientific">Mesohalobacter halotolerans</name>
    <dbReference type="NCBI Taxonomy" id="1883405"/>
    <lineage>
        <taxon>Bacteria</taxon>
        <taxon>Pseudomonadati</taxon>
        <taxon>Bacteroidota</taxon>
        <taxon>Flavobacteriia</taxon>
        <taxon>Flavobacteriales</taxon>
        <taxon>Flavobacteriaceae</taxon>
        <taxon>Mesohalobacter</taxon>
    </lineage>
</organism>
<proteinExistence type="predicted"/>
<evidence type="ECO:0000259" key="1">
    <source>
        <dbReference type="Pfam" id="PF07463"/>
    </source>
</evidence>
<gene>
    <name evidence="2" type="ORF">FCN74_02780</name>
</gene>
<comment type="caution">
    <text evidence="2">The sequence shown here is derived from an EMBL/GenBank/DDBJ whole genome shotgun (WGS) entry which is preliminary data.</text>
</comment>
<keyword evidence="2" id="KW-0540">Nuclease</keyword>
<dbReference type="RefSeq" id="WP_138931067.1">
    <property type="nucleotide sequence ID" value="NZ_SWMU01000001.1"/>
</dbReference>
<dbReference type="Gene3D" id="3.90.75.20">
    <property type="match status" value="1"/>
</dbReference>
<dbReference type="GO" id="GO:0004519">
    <property type="term" value="F:endonuclease activity"/>
    <property type="evidence" value="ECO:0007669"/>
    <property type="project" value="UniProtKB-KW"/>
</dbReference>
<evidence type="ECO:0000313" key="2">
    <source>
        <dbReference type="EMBL" id="TKS57364.1"/>
    </source>
</evidence>